<dbReference type="EMBL" id="SLXD01000002">
    <property type="protein sequence ID" value="TCP04373.1"/>
    <property type="molecule type" value="Genomic_DNA"/>
</dbReference>
<dbReference type="Gene3D" id="1.20.120.20">
    <property type="entry name" value="Apolipoprotein"/>
    <property type="match status" value="1"/>
</dbReference>
<organism evidence="2 3">
    <name type="scientific">Rubrivivax gelatinosus</name>
    <name type="common">Rhodocyclus gelatinosus</name>
    <name type="synonym">Rhodopseudomonas gelatinosa</name>
    <dbReference type="NCBI Taxonomy" id="28068"/>
    <lineage>
        <taxon>Bacteria</taxon>
        <taxon>Pseudomonadati</taxon>
        <taxon>Pseudomonadota</taxon>
        <taxon>Betaproteobacteria</taxon>
        <taxon>Burkholderiales</taxon>
        <taxon>Sphaerotilaceae</taxon>
        <taxon>Rubrivivax</taxon>
    </lineage>
</organism>
<feature type="region of interest" description="Disordered" evidence="1">
    <location>
        <begin position="1"/>
        <end position="29"/>
    </location>
</feature>
<protein>
    <recommendedName>
        <fullName evidence="4">ElaB/YqjD/DUF883 family membrane-anchored ribosome-binding protein</fullName>
    </recommendedName>
</protein>
<dbReference type="OrthoDB" id="8690077at2"/>
<evidence type="ECO:0000313" key="3">
    <source>
        <dbReference type="Proteomes" id="UP000295106"/>
    </source>
</evidence>
<evidence type="ECO:0008006" key="4">
    <source>
        <dbReference type="Google" id="ProtNLM"/>
    </source>
</evidence>
<evidence type="ECO:0000256" key="1">
    <source>
        <dbReference type="SAM" id="MobiDB-lite"/>
    </source>
</evidence>
<reference evidence="2 3" key="1">
    <citation type="submission" date="2019-03" db="EMBL/GenBank/DDBJ databases">
        <title>Genomic Encyclopedia of Type Strains, Phase IV (KMG-IV): sequencing the most valuable type-strain genomes for metagenomic binning, comparative biology and taxonomic classification.</title>
        <authorList>
            <person name="Goeker M."/>
        </authorList>
    </citation>
    <scope>NUCLEOTIDE SEQUENCE [LARGE SCALE GENOMIC DNA]</scope>
    <source>
        <strain evidence="2 3">DSM 1709</strain>
    </source>
</reference>
<proteinExistence type="predicted"/>
<accession>A0A4R2MWG2</accession>
<dbReference type="RefSeq" id="WP_132644885.1">
    <property type="nucleotide sequence ID" value="NZ_CP181386.1"/>
</dbReference>
<comment type="caution">
    <text evidence="2">The sequence shown here is derived from an EMBL/GenBank/DDBJ whole genome shotgun (WGS) entry which is preliminary data.</text>
</comment>
<sequence length="115" mass="12186">MASIPEDTPGGATIPPSVTPTGAGNGSARQDELLQRVVQGAHETIDKLAERAAPHVSRLQDGVHDANERLHAKADALRETGDEWTESLRDTVREHPIAALATALAVGVLIARLTR</sequence>
<name>A0A4R2MWG2_RUBGE</name>
<gene>
    <name evidence="2" type="ORF">EV684_102126</name>
</gene>
<dbReference type="AlphaFoldDB" id="A0A4R2MWG2"/>
<dbReference type="Proteomes" id="UP000295106">
    <property type="component" value="Unassembled WGS sequence"/>
</dbReference>
<dbReference type="GeneID" id="99685087"/>
<evidence type="ECO:0000313" key="2">
    <source>
        <dbReference type="EMBL" id="TCP04373.1"/>
    </source>
</evidence>